<dbReference type="Pfam" id="PF14534">
    <property type="entry name" value="DUF4440"/>
    <property type="match status" value="1"/>
</dbReference>
<sequence length="127" mass="13534">MADASPATAAVIEAELCFLDPAVQGSPAGLAAPLHPEFLSFGSSGRCWNRETFVAEPRARGPAGPPPTVSRLDSVELADGVVHVTFDVEAGRRRAHRSSVWRRAGGEWLLYFHQGTAFTPGEVPPRG</sequence>
<evidence type="ECO:0000313" key="3">
    <source>
        <dbReference type="Proteomes" id="UP001499884"/>
    </source>
</evidence>
<evidence type="ECO:0000313" key="2">
    <source>
        <dbReference type="EMBL" id="GAA3731914.1"/>
    </source>
</evidence>
<evidence type="ECO:0000259" key="1">
    <source>
        <dbReference type="Pfam" id="PF14534"/>
    </source>
</evidence>
<dbReference type="Gene3D" id="3.10.450.50">
    <property type="match status" value="1"/>
</dbReference>
<proteinExistence type="predicted"/>
<feature type="domain" description="DUF4440" evidence="1">
    <location>
        <begin position="12"/>
        <end position="110"/>
    </location>
</feature>
<protein>
    <submittedName>
        <fullName evidence="2">Nuclear transport factor 2 family protein</fullName>
    </submittedName>
</protein>
<keyword evidence="3" id="KW-1185">Reference proteome</keyword>
<dbReference type="InterPro" id="IPR027843">
    <property type="entry name" value="DUF4440"/>
</dbReference>
<accession>A0ABP7F8X2</accession>
<dbReference type="EMBL" id="BAABEP010000019">
    <property type="protein sequence ID" value="GAA3731914.1"/>
    <property type="molecule type" value="Genomic_DNA"/>
</dbReference>
<name>A0ABP7F8X2_9ACTN</name>
<dbReference type="InterPro" id="IPR032710">
    <property type="entry name" value="NTF2-like_dom_sf"/>
</dbReference>
<comment type="caution">
    <text evidence="2">The sequence shown here is derived from an EMBL/GenBank/DDBJ whole genome shotgun (WGS) entry which is preliminary data.</text>
</comment>
<gene>
    <name evidence="2" type="ORF">GCM10023082_31910</name>
</gene>
<organism evidence="2 3">
    <name type="scientific">Streptomyces tremellae</name>
    <dbReference type="NCBI Taxonomy" id="1124239"/>
    <lineage>
        <taxon>Bacteria</taxon>
        <taxon>Bacillati</taxon>
        <taxon>Actinomycetota</taxon>
        <taxon>Actinomycetes</taxon>
        <taxon>Kitasatosporales</taxon>
        <taxon>Streptomycetaceae</taxon>
        <taxon>Streptomyces</taxon>
    </lineage>
</organism>
<dbReference type="Proteomes" id="UP001499884">
    <property type="component" value="Unassembled WGS sequence"/>
</dbReference>
<dbReference type="RefSeq" id="WP_345647079.1">
    <property type="nucleotide sequence ID" value="NZ_BAABEP010000019.1"/>
</dbReference>
<reference evidence="3" key="1">
    <citation type="journal article" date="2019" name="Int. J. Syst. Evol. Microbiol.">
        <title>The Global Catalogue of Microorganisms (GCM) 10K type strain sequencing project: providing services to taxonomists for standard genome sequencing and annotation.</title>
        <authorList>
            <consortium name="The Broad Institute Genomics Platform"/>
            <consortium name="The Broad Institute Genome Sequencing Center for Infectious Disease"/>
            <person name="Wu L."/>
            <person name="Ma J."/>
        </authorList>
    </citation>
    <scope>NUCLEOTIDE SEQUENCE [LARGE SCALE GENOMIC DNA]</scope>
    <source>
        <strain evidence="3">JCM 30846</strain>
    </source>
</reference>
<dbReference type="SUPFAM" id="SSF54427">
    <property type="entry name" value="NTF2-like"/>
    <property type="match status" value="1"/>
</dbReference>